<organism evidence="7 8">
    <name type="scientific">Antarcticimicrobium luteum</name>
    <dbReference type="NCBI Taxonomy" id="2547397"/>
    <lineage>
        <taxon>Bacteria</taxon>
        <taxon>Pseudomonadati</taxon>
        <taxon>Pseudomonadota</taxon>
        <taxon>Alphaproteobacteria</taxon>
        <taxon>Rhodobacterales</taxon>
        <taxon>Paracoccaceae</taxon>
        <taxon>Antarcticimicrobium</taxon>
    </lineage>
</organism>
<feature type="transmembrane region" description="Helical" evidence="6">
    <location>
        <begin position="101"/>
        <end position="128"/>
    </location>
</feature>
<evidence type="ECO:0000256" key="4">
    <source>
        <dbReference type="ARBA" id="ARBA00022989"/>
    </source>
</evidence>
<dbReference type="EMBL" id="SMUV01000027">
    <property type="protein sequence ID" value="TDK53351.1"/>
    <property type="molecule type" value="Genomic_DNA"/>
</dbReference>
<feature type="transmembrane region" description="Helical" evidence="6">
    <location>
        <begin position="287"/>
        <end position="306"/>
    </location>
</feature>
<dbReference type="AlphaFoldDB" id="A0A4R5VH30"/>
<keyword evidence="8" id="KW-1185">Reference proteome</keyword>
<feature type="transmembrane region" description="Helical" evidence="6">
    <location>
        <begin position="312"/>
        <end position="328"/>
    </location>
</feature>
<evidence type="ECO:0000313" key="7">
    <source>
        <dbReference type="EMBL" id="TDK53351.1"/>
    </source>
</evidence>
<dbReference type="GO" id="GO:0022857">
    <property type="term" value="F:transmembrane transporter activity"/>
    <property type="evidence" value="ECO:0007669"/>
    <property type="project" value="InterPro"/>
</dbReference>
<dbReference type="GO" id="GO:0005886">
    <property type="term" value="C:plasma membrane"/>
    <property type="evidence" value="ECO:0007669"/>
    <property type="project" value="UniProtKB-SubCell"/>
</dbReference>
<dbReference type="PANTHER" id="PTHR32196:SF72">
    <property type="entry name" value="RIBOSE IMPORT PERMEASE PROTEIN RBSC"/>
    <property type="match status" value="1"/>
</dbReference>
<reference evidence="7 8" key="1">
    <citation type="submission" date="2019-03" db="EMBL/GenBank/DDBJ databases">
        <title>Ruegeria lutea sp. nov., a novel strain, isolated from marine sediment, the Masan Bay, South Korea.</title>
        <authorList>
            <person name="Kim J."/>
            <person name="Kim D.-Y."/>
            <person name="Lee S.-S."/>
        </authorList>
    </citation>
    <scope>NUCLEOTIDE SEQUENCE [LARGE SCALE GENOMIC DNA]</scope>
    <source>
        <strain evidence="7 8">318-1</strain>
    </source>
</reference>
<comment type="subcellular location">
    <subcellularLocation>
        <location evidence="1">Cell membrane</location>
        <topology evidence="1">Multi-pass membrane protein</topology>
    </subcellularLocation>
</comment>
<proteinExistence type="predicted"/>
<keyword evidence="3 6" id="KW-0812">Transmembrane</keyword>
<dbReference type="Pfam" id="PF02653">
    <property type="entry name" value="BPD_transp_2"/>
    <property type="match status" value="1"/>
</dbReference>
<feature type="transmembrane region" description="Helical" evidence="6">
    <location>
        <begin position="28"/>
        <end position="50"/>
    </location>
</feature>
<name>A0A4R5VH30_9RHOB</name>
<evidence type="ECO:0000256" key="3">
    <source>
        <dbReference type="ARBA" id="ARBA00022692"/>
    </source>
</evidence>
<keyword evidence="5 6" id="KW-0472">Membrane</keyword>
<dbReference type="OrthoDB" id="6384190at2"/>
<sequence>MTATTKTQEPSAQRPAQSSWLPKIDPSVIGPGLALILMFIVYSIASPHFLTTQNITNVLVQSAPLLILATGQTFALLMGGLDLSQGSIISLVSVTAASVMMNYGIVPAAILGIGSGVAVGVVNGLLVGRAKIQPFIVTLGMLYMVAGLAMVVSGGSTIFGLPHPDVDIFFWFGGGRIGPVPVPLVIAVLLVAVAHFILVRTAMGRHVFAIGSNEQVAVMSGIDVGRVKIFIFVVSGVYAALAGFLLSGRVISGQPLLGAGDLLLQSIGAVIIGGTSIFGGRGGVLRTLLGVLVIGFMVNGLNLLAISTFTQQVIVGAIIILSAWVNSFRRRKNR</sequence>
<dbReference type="RefSeq" id="WP_133357845.1">
    <property type="nucleotide sequence ID" value="NZ_SMUV01000027.1"/>
</dbReference>
<dbReference type="CDD" id="cd06579">
    <property type="entry name" value="TM_PBP1_transp_AraH_like"/>
    <property type="match status" value="1"/>
</dbReference>
<comment type="caution">
    <text evidence="7">The sequence shown here is derived from an EMBL/GenBank/DDBJ whole genome shotgun (WGS) entry which is preliminary data.</text>
</comment>
<dbReference type="Proteomes" id="UP000295301">
    <property type="component" value="Unassembled WGS sequence"/>
</dbReference>
<dbReference type="PANTHER" id="PTHR32196">
    <property type="entry name" value="ABC TRANSPORTER PERMEASE PROTEIN YPHD-RELATED-RELATED"/>
    <property type="match status" value="1"/>
</dbReference>
<evidence type="ECO:0000256" key="2">
    <source>
        <dbReference type="ARBA" id="ARBA00022475"/>
    </source>
</evidence>
<evidence type="ECO:0000256" key="5">
    <source>
        <dbReference type="ARBA" id="ARBA00023136"/>
    </source>
</evidence>
<evidence type="ECO:0000256" key="6">
    <source>
        <dbReference type="SAM" id="Phobius"/>
    </source>
</evidence>
<feature type="transmembrane region" description="Helical" evidence="6">
    <location>
        <begin position="229"/>
        <end position="250"/>
    </location>
</feature>
<feature type="transmembrane region" description="Helical" evidence="6">
    <location>
        <begin position="135"/>
        <end position="160"/>
    </location>
</feature>
<dbReference type="InterPro" id="IPR001851">
    <property type="entry name" value="ABC_transp_permease"/>
</dbReference>
<evidence type="ECO:0000313" key="8">
    <source>
        <dbReference type="Proteomes" id="UP000295301"/>
    </source>
</evidence>
<keyword evidence="4 6" id="KW-1133">Transmembrane helix</keyword>
<accession>A0A4R5VH30</accession>
<gene>
    <name evidence="7" type="ORF">E1832_00655</name>
</gene>
<feature type="transmembrane region" description="Helical" evidence="6">
    <location>
        <begin position="180"/>
        <end position="199"/>
    </location>
</feature>
<protein>
    <submittedName>
        <fullName evidence="7">ABC transporter permease</fullName>
    </submittedName>
</protein>
<evidence type="ECO:0000256" key="1">
    <source>
        <dbReference type="ARBA" id="ARBA00004651"/>
    </source>
</evidence>
<feature type="transmembrane region" description="Helical" evidence="6">
    <location>
        <begin position="62"/>
        <end position="81"/>
    </location>
</feature>
<keyword evidence="2" id="KW-1003">Cell membrane</keyword>
<feature type="transmembrane region" description="Helical" evidence="6">
    <location>
        <begin position="262"/>
        <end position="280"/>
    </location>
</feature>